<dbReference type="InterPro" id="IPR022552">
    <property type="entry name" value="UPF_Ycf55"/>
</dbReference>
<geneLocation type="plastid" evidence="2"/>
<feature type="transmembrane region" description="Helical" evidence="1">
    <location>
        <begin position="286"/>
        <end position="310"/>
    </location>
</feature>
<name>A0A1C9CB52_9FLOR</name>
<dbReference type="GeneID" id="29069785"/>
<dbReference type="Pfam" id="PF12452">
    <property type="entry name" value="DUF3685"/>
    <property type="match status" value="1"/>
</dbReference>
<sequence length="321" mass="37575">MITYWPSEQSLQLNYKVANLFLQTHKKFSEDLSNSTKENLPIDLVDTTARKKLFASVLSELEILVLDIIELNLNIENLHLLNHKILYDIIEKSLLRFISSLEYPSEFSFNLYKSYYFKLLLFDHRLLLENLLIYLIFGSSGIDIKLFPFEKWKTPLEHVKILLENLVIQISNIIVVSIIDEIKPISKVLDFLIINKLCNSTYISIRSIAVFRNNLIAQSIIILYFYQPKAVYSARYKVWLFSSQGLISRYIYTSRSNDYLKLCKIQLFCILCLELQDLIIPKLESLILVLGRIILYLFVNILGNSLRFLIRTIFSILSHSK</sequence>
<keyword evidence="1" id="KW-0472">Membrane</keyword>
<dbReference type="PIRSF" id="PIRSF036962">
    <property type="entry name" value="UCP036962_SignTr_Ycf55"/>
    <property type="match status" value="1"/>
</dbReference>
<proteinExistence type="predicted"/>
<keyword evidence="2" id="KW-0934">Plastid</keyword>
<dbReference type="InterPro" id="IPR017077">
    <property type="entry name" value="Uncharacterised_Ycf55_algae"/>
</dbReference>
<gene>
    <name evidence="2" type="primary">ycf55</name>
    <name evidence="2" type="ORF">Ahnf_121</name>
</gene>
<dbReference type="RefSeq" id="YP_009293918.1">
    <property type="nucleotide sequence ID" value="NC_031145.1"/>
</dbReference>
<accession>A0A1C9CB52</accession>
<keyword evidence="1" id="KW-0812">Transmembrane</keyword>
<reference evidence="2" key="1">
    <citation type="journal article" date="2016" name="BMC Biol.">
        <title>Parallel evolution of highly conserved plastid genome architecture in red seaweeds and seed plants.</title>
        <authorList>
            <person name="Lee J."/>
            <person name="Cho C.H."/>
            <person name="Park S.I."/>
            <person name="Choi J.W."/>
            <person name="Song H.S."/>
            <person name="West J.A."/>
            <person name="Bhattacharya D."/>
            <person name="Yoon H.S."/>
        </authorList>
    </citation>
    <scope>NUCLEOTIDE SEQUENCE</scope>
</reference>
<evidence type="ECO:0000256" key="1">
    <source>
        <dbReference type="SAM" id="Phobius"/>
    </source>
</evidence>
<evidence type="ECO:0008006" key="3">
    <source>
        <dbReference type="Google" id="ProtNLM"/>
    </source>
</evidence>
<organism evidence="2">
    <name type="scientific">Ahnfeltia plicata</name>
    <dbReference type="NCBI Taxonomy" id="28023"/>
    <lineage>
        <taxon>Eukaryota</taxon>
        <taxon>Rhodophyta</taxon>
        <taxon>Florideophyceae</taxon>
        <taxon>Ahnfeltiophycidae</taxon>
        <taxon>Ahnfeltiales</taxon>
        <taxon>Ahnfeltiaceae</taxon>
        <taxon>Ahnfeltia</taxon>
    </lineage>
</organism>
<evidence type="ECO:0000313" key="2">
    <source>
        <dbReference type="EMBL" id="AOM65606.1"/>
    </source>
</evidence>
<protein>
    <recommendedName>
        <fullName evidence="3">Ycf55</fullName>
    </recommendedName>
</protein>
<dbReference type="AlphaFoldDB" id="A0A1C9CB52"/>
<keyword evidence="1" id="KW-1133">Transmembrane helix</keyword>
<dbReference type="EMBL" id="KX284715">
    <property type="protein sequence ID" value="AOM65606.1"/>
    <property type="molecule type" value="Genomic_DNA"/>
</dbReference>